<keyword evidence="1" id="KW-0472">Membrane</keyword>
<name>A0AA37W7M1_9GAMM</name>
<comment type="caution">
    <text evidence="2">The sequence shown here is derived from an EMBL/GenBank/DDBJ whole genome shotgun (WGS) entry which is preliminary data.</text>
</comment>
<protein>
    <recommendedName>
        <fullName evidence="4">TM2 domain-containing protein</fullName>
    </recommendedName>
</protein>
<organism evidence="2 3">
    <name type="scientific">Litoribrevibacter albus</name>
    <dbReference type="NCBI Taxonomy" id="1473156"/>
    <lineage>
        <taxon>Bacteria</taxon>
        <taxon>Pseudomonadati</taxon>
        <taxon>Pseudomonadota</taxon>
        <taxon>Gammaproteobacteria</taxon>
        <taxon>Oceanospirillales</taxon>
        <taxon>Oceanospirillaceae</taxon>
        <taxon>Litoribrevibacter</taxon>
    </lineage>
</organism>
<reference evidence="2" key="2">
    <citation type="submission" date="2023-01" db="EMBL/GenBank/DDBJ databases">
        <title>Draft genome sequence of Litoribrevibacter albus strain NBRC 110071.</title>
        <authorList>
            <person name="Sun Q."/>
            <person name="Mori K."/>
        </authorList>
    </citation>
    <scope>NUCLEOTIDE SEQUENCE</scope>
    <source>
        <strain evidence="2">NBRC 110071</strain>
    </source>
</reference>
<dbReference type="Proteomes" id="UP001161389">
    <property type="component" value="Unassembled WGS sequence"/>
</dbReference>
<keyword evidence="1" id="KW-0812">Transmembrane</keyword>
<sequence>MLKKDILEEQQEQLRRQVRELSDSQRASYYRLSEKVIKDPDTYATLNFIFIAGLHHFYLGKWGLGLLNILVFGSGIALLWFGLIEVGVALLIGISVFELYELFRSQAIVLDHNNKVGQRVLKDVLANSE</sequence>
<accession>A0AA37W7M1</accession>
<dbReference type="RefSeq" id="WP_284382834.1">
    <property type="nucleotide sequence ID" value="NZ_BSNM01000016.1"/>
</dbReference>
<evidence type="ECO:0008006" key="4">
    <source>
        <dbReference type="Google" id="ProtNLM"/>
    </source>
</evidence>
<keyword evidence="3" id="KW-1185">Reference proteome</keyword>
<gene>
    <name evidence="2" type="ORF">GCM10007876_32060</name>
</gene>
<dbReference type="EMBL" id="BSNM01000016">
    <property type="protein sequence ID" value="GLQ32727.1"/>
    <property type="molecule type" value="Genomic_DNA"/>
</dbReference>
<proteinExistence type="predicted"/>
<keyword evidence="1" id="KW-1133">Transmembrane helix</keyword>
<evidence type="ECO:0000256" key="1">
    <source>
        <dbReference type="SAM" id="Phobius"/>
    </source>
</evidence>
<evidence type="ECO:0000313" key="2">
    <source>
        <dbReference type="EMBL" id="GLQ32727.1"/>
    </source>
</evidence>
<dbReference type="AlphaFoldDB" id="A0AA37W7M1"/>
<evidence type="ECO:0000313" key="3">
    <source>
        <dbReference type="Proteomes" id="UP001161389"/>
    </source>
</evidence>
<feature type="transmembrane region" description="Helical" evidence="1">
    <location>
        <begin position="65"/>
        <end position="97"/>
    </location>
</feature>
<feature type="transmembrane region" description="Helical" evidence="1">
    <location>
        <begin position="41"/>
        <end position="59"/>
    </location>
</feature>
<reference evidence="2" key="1">
    <citation type="journal article" date="2014" name="Int. J. Syst. Evol. Microbiol.">
        <title>Complete genome sequence of Corynebacterium casei LMG S-19264T (=DSM 44701T), isolated from a smear-ripened cheese.</title>
        <authorList>
            <consortium name="US DOE Joint Genome Institute (JGI-PGF)"/>
            <person name="Walter F."/>
            <person name="Albersmeier A."/>
            <person name="Kalinowski J."/>
            <person name="Ruckert C."/>
        </authorList>
    </citation>
    <scope>NUCLEOTIDE SEQUENCE</scope>
    <source>
        <strain evidence="2">NBRC 110071</strain>
    </source>
</reference>